<reference evidence="2" key="1">
    <citation type="submission" date="2019-03" db="EMBL/GenBank/DDBJ databases">
        <authorList>
            <person name="Mank J."/>
            <person name="Almeida P."/>
        </authorList>
    </citation>
    <scope>NUCLEOTIDE SEQUENCE</scope>
    <source>
        <strain evidence="2">78183</strain>
    </source>
</reference>
<feature type="region of interest" description="Disordered" evidence="1">
    <location>
        <begin position="79"/>
        <end position="120"/>
    </location>
</feature>
<name>A0A6N2NEK9_SALVM</name>
<feature type="compositionally biased region" description="Basic and acidic residues" evidence="1">
    <location>
        <begin position="107"/>
        <end position="120"/>
    </location>
</feature>
<proteinExistence type="predicted"/>
<evidence type="ECO:0000256" key="1">
    <source>
        <dbReference type="SAM" id="MobiDB-lite"/>
    </source>
</evidence>
<gene>
    <name evidence="2" type="ORF">SVIM_LOCUS440278</name>
</gene>
<dbReference type="EMBL" id="CAADRP010002040">
    <property type="protein sequence ID" value="VFU59724.1"/>
    <property type="molecule type" value="Genomic_DNA"/>
</dbReference>
<accession>A0A6N2NEK9</accession>
<dbReference type="AlphaFoldDB" id="A0A6N2NEK9"/>
<evidence type="ECO:0000313" key="2">
    <source>
        <dbReference type="EMBL" id="VFU59724.1"/>
    </source>
</evidence>
<sequence>MKGKIEPEVGIAVEWNNNAGSKNNCILLTRWILYQCVLASMHLCICSDGAETCTNKQNASHYTNKYLFWGVIGWRRNNSEQDRQPSRNSLQRPRKKYHSQRFSAEVQEMKQGREEPTLFQ</sequence>
<organism evidence="2">
    <name type="scientific">Salix viminalis</name>
    <name type="common">Common osier</name>
    <name type="synonym">Basket willow</name>
    <dbReference type="NCBI Taxonomy" id="40686"/>
    <lineage>
        <taxon>Eukaryota</taxon>
        <taxon>Viridiplantae</taxon>
        <taxon>Streptophyta</taxon>
        <taxon>Embryophyta</taxon>
        <taxon>Tracheophyta</taxon>
        <taxon>Spermatophyta</taxon>
        <taxon>Magnoliopsida</taxon>
        <taxon>eudicotyledons</taxon>
        <taxon>Gunneridae</taxon>
        <taxon>Pentapetalae</taxon>
        <taxon>rosids</taxon>
        <taxon>fabids</taxon>
        <taxon>Malpighiales</taxon>
        <taxon>Salicaceae</taxon>
        <taxon>Saliceae</taxon>
        <taxon>Salix</taxon>
    </lineage>
</organism>
<protein>
    <submittedName>
        <fullName evidence="2">Uncharacterized protein</fullName>
    </submittedName>
</protein>